<reference evidence="6 7" key="2">
    <citation type="journal article" date="2008" name="Nature">
        <title>The Phaeodactylum genome reveals the evolutionary history of diatom genomes.</title>
        <authorList>
            <person name="Bowler C."/>
            <person name="Allen A.E."/>
            <person name="Badger J.H."/>
            <person name="Grimwood J."/>
            <person name="Jabbari K."/>
            <person name="Kuo A."/>
            <person name="Maheswari U."/>
            <person name="Martens C."/>
            <person name="Maumus F."/>
            <person name="Otillar R.P."/>
            <person name="Rayko E."/>
            <person name="Salamov A."/>
            <person name="Vandepoele K."/>
            <person name="Beszteri B."/>
            <person name="Gruber A."/>
            <person name="Heijde M."/>
            <person name="Katinka M."/>
            <person name="Mock T."/>
            <person name="Valentin K."/>
            <person name="Verret F."/>
            <person name="Berges J.A."/>
            <person name="Brownlee C."/>
            <person name="Cadoret J.P."/>
            <person name="Chiovitti A."/>
            <person name="Choi C.J."/>
            <person name="Coesel S."/>
            <person name="De Martino A."/>
            <person name="Detter J.C."/>
            <person name="Durkin C."/>
            <person name="Falciatore A."/>
            <person name="Fournet J."/>
            <person name="Haruta M."/>
            <person name="Huysman M.J."/>
            <person name="Jenkins B.D."/>
            <person name="Jiroutova K."/>
            <person name="Jorgensen R.E."/>
            <person name="Joubert Y."/>
            <person name="Kaplan A."/>
            <person name="Kroger N."/>
            <person name="Kroth P.G."/>
            <person name="La Roche J."/>
            <person name="Lindquist E."/>
            <person name="Lommer M."/>
            <person name="Martin-Jezequel V."/>
            <person name="Lopez P.J."/>
            <person name="Lucas S."/>
            <person name="Mangogna M."/>
            <person name="McGinnis K."/>
            <person name="Medlin L.K."/>
            <person name="Montsant A."/>
            <person name="Oudot-Le Secq M.P."/>
            <person name="Napoli C."/>
            <person name="Obornik M."/>
            <person name="Parker M.S."/>
            <person name="Petit J.L."/>
            <person name="Porcel B.M."/>
            <person name="Poulsen N."/>
            <person name="Robison M."/>
            <person name="Rychlewski L."/>
            <person name="Rynearson T.A."/>
            <person name="Schmutz J."/>
            <person name="Shapiro H."/>
            <person name="Siaut M."/>
            <person name="Stanley M."/>
            <person name="Sussman M.R."/>
            <person name="Taylor A.R."/>
            <person name="Vardi A."/>
            <person name="von Dassow P."/>
            <person name="Vyverman W."/>
            <person name="Willis A."/>
            <person name="Wyrwicz L.S."/>
            <person name="Rokhsar D.S."/>
            <person name="Weissenbach J."/>
            <person name="Armbrust E.V."/>
            <person name="Green B.R."/>
            <person name="Van de Peer Y."/>
            <person name="Grigoriev I.V."/>
        </authorList>
    </citation>
    <scope>NUCLEOTIDE SEQUENCE [LARGE SCALE GENOMIC DNA]</scope>
    <source>
        <strain evidence="6 7">CCMP1335</strain>
    </source>
</reference>
<proteinExistence type="inferred from homology"/>
<evidence type="ECO:0000256" key="3">
    <source>
        <dbReference type="ARBA" id="ARBA00022448"/>
    </source>
</evidence>
<dbReference type="PaxDb" id="35128-Thaps6665"/>
<evidence type="ECO:0000256" key="1">
    <source>
        <dbReference type="ARBA" id="ARBA00004123"/>
    </source>
</evidence>
<evidence type="ECO:0000256" key="5">
    <source>
        <dbReference type="SAM" id="MobiDB-lite"/>
    </source>
</evidence>
<evidence type="ECO:0000313" key="6">
    <source>
        <dbReference type="EMBL" id="ACI64744.1"/>
    </source>
</evidence>
<dbReference type="Proteomes" id="UP000001449">
    <property type="component" value="Chromosome 7"/>
</dbReference>
<dbReference type="SUPFAM" id="SSF48371">
    <property type="entry name" value="ARM repeat"/>
    <property type="match status" value="1"/>
</dbReference>
<keyword evidence="4" id="KW-0539">Nucleus</keyword>
<dbReference type="RefSeq" id="XP_002296027.1">
    <property type="nucleotide sequence ID" value="XM_002295991.1"/>
</dbReference>
<dbReference type="PANTHER" id="PTHR12363:SF33">
    <property type="entry name" value="IMPORTIN-13"/>
    <property type="match status" value="1"/>
</dbReference>
<protein>
    <recommendedName>
        <fullName evidence="8">Exportin-1/Importin-beta-like domain-containing protein</fullName>
    </recommendedName>
</protein>
<feature type="compositionally biased region" description="Gly residues" evidence="5">
    <location>
        <begin position="295"/>
        <end position="304"/>
    </location>
</feature>
<evidence type="ECO:0000256" key="2">
    <source>
        <dbReference type="ARBA" id="ARBA00007991"/>
    </source>
</evidence>
<sequence length="1067" mass="114472">MSSHHHQHHHALQTLTHALAGNPSGLSFLEQTASIYVLDAATSPGNPTTYGWWNFLNDALNELERVENDRSSSSGGNYAAAGSSLFGDLQPHIRLLATITHRISRRPPTSDRQLIGTCLSNASMTQLHLLNNPHMIQSLIGRNEELRERNMGRLAAIVFDYSFHRSVSQQRGQLQRGQYVSAFSDPIAIEQLCATIATNAISTSSQSIHHLLQQWIIPSASTLPPYSVVAILLHVAVESVGNRNSAVGVRGVLEECCDEVLRVLGGLLVEGLRDGEEESSGGDGMDDGEEDSGMIEGGGGGSIGGDSRSQRIAALALKAIEAWCKAVNVGAVQLRNIFSSTNINILEAIADALYSNSEAVIDAVSDLIDEILQRDTKHAHVSLGLSIASSVICNVALPGTTGDLAQQLPLANQVSGANTKARLSILTELISAVGLQRFRFSERQANGDTVVCRCLARTASRVLLESQEVIANHTLQVSLEGLFDLLFKATSHPSIYVCGIALESLSVVASSNSQLSMRLLPLLQGKAIIPFHVITGKDGFLEDYTAFRERVLSDALIACYAGCGTFYLDSCASAIEEFCQILPNTNPSEHLPYQLEAALFCMVAVADKYASYFPQCETKEVFQAASQLAFTSFNTSIVEYTQHAALEPSGCPSPLSEASNALHKLLQSSPAHFSAPTAMSALQHAWTMPYECKQVAIEDRVTLCSGLCCVIASLPPAQWEPSLAAFAQPILTCIDVITKQSDISPSVLTRLSNEVRLLGAIIVTDSLGSLLVDSLALCPTEDDIPLLTELSNLGKTSLAPNTVTMLSFVRRLVEIHGERAELKPNATSGEAAVQGIVKELIILAYDAVETKTQQQDIVSPMFDTLSTCAEKCPILLLSLSREGQQVGGLIRSSVDAAPGILKGSEVDDSLSAINFLRALMISMITLSLDALGDEQKQALVSVIQGIHTVARTEVVFSSVMAICGVSPPETLAPLSDLLQTILISSQWTDVEPSLSGVVNCNQFKLGPDAKTVILEAFKQCTTVDHTSSTVGGMITDIWKMHQTDDTGAVAGGQAVLDFVTRYRAKRE</sequence>
<reference evidence="6 7" key="1">
    <citation type="journal article" date="2004" name="Science">
        <title>The genome of the diatom Thalassiosira pseudonana: ecology, evolution, and metabolism.</title>
        <authorList>
            <person name="Armbrust E.V."/>
            <person name="Berges J.A."/>
            <person name="Bowler C."/>
            <person name="Green B.R."/>
            <person name="Martinez D."/>
            <person name="Putnam N.H."/>
            <person name="Zhou S."/>
            <person name="Allen A.E."/>
            <person name="Apt K.E."/>
            <person name="Bechner M."/>
            <person name="Brzezinski M.A."/>
            <person name="Chaal B.K."/>
            <person name="Chiovitti A."/>
            <person name="Davis A.K."/>
            <person name="Demarest M.S."/>
            <person name="Detter J.C."/>
            <person name="Glavina T."/>
            <person name="Goodstein D."/>
            <person name="Hadi M.Z."/>
            <person name="Hellsten U."/>
            <person name="Hildebrand M."/>
            <person name="Jenkins B.D."/>
            <person name="Jurka J."/>
            <person name="Kapitonov V.V."/>
            <person name="Kroger N."/>
            <person name="Lau W.W."/>
            <person name="Lane T.W."/>
            <person name="Larimer F.W."/>
            <person name="Lippmeier J.C."/>
            <person name="Lucas S."/>
            <person name="Medina M."/>
            <person name="Montsant A."/>
            <person name="Obornik M."/>
            <person name="Parker M.S."/>
            <person name="Palenik B."/>
            <person name="Pazour G.J."/>
            <person name="Richardson P.M."/>
            <person name="Rynearson T.A."/>
            <person name="Saito M.A."/>
            <person name="Schwartz D.C."/>
            <person name="Thamatrakoln K."/>
            <person name="Valentin K."/>
            <person name="Vardi A."/>
            <person name="Wilkerson F.P."/>
            <person name="Rokhsar D.S."/>
        </authorList>
    </citation>
    <scope>NUCLEOTIDE SEQUENCE [LARGE SCALE GENOMIC DNA]</scope>
    <source>
        <strain evidence="6 7">CCMP1335</strain>
    </source>
</reference>
<dbReference type="eggNOG" id="ENOG502SM0T">
    <property type="taxonomic scope" value="Eukaryota"/>
</dbReference>
<dbReference type="OMA" id="QNSDMLF"/>
<organism evidence="6 7">
    <name type="scientific">Thalassiosira pseudonana</name>
    <name type="common">Marine diatom</name>
    <name type="synonym">Cyclotella nana</name>
    <dbReference type="NCBI Taxonomy" id="35128"/>
    <lineage>
        <taxon>Eukaryota</taxon>
        <taxon>Sar</taxon>
        <taxon>Stramenopiles</taxon>
        <taxon>Ochrophyta</taxon>
        <taxon>Bacillariophyta</taxon>
        <taxon>Coscinodiscophyceae</taxon>
        <taxon>Thalassiosirophycidae</taxon>
        <taxon>Thalassiosirales</taxon>
        <taxon>Thalassiosiraceae</taxon>
        <taxon>Thalassiosira</taxon>
    </lineage>
</organism>
<evidence type="ECO:0008006" key="8">
    <source>
        <dbReference type="Google" id="ProtNLM"/>
    </source>
</evidence>
<dbReference type="InterPro" id="IPR051345">
    <property type="entry name" value="Importin_beta-like_NTR"/>
</dbReference>
<keyword evidence="7" id="KW-1185">Reference proteome</keyword>
<gene>
    <name evidence="6" type="ORF">THAPS_6665</name>
</gene>
<dbReference type="InParanoid" id="B5YP59"/>
<accession>B5YP59</accession>
<dbReference type="HOGENOM" id="CLU_274462_0_0_1"/>
<comment type="similarity">
    <text evidence="2">Belongs to the importin beta family.</text>
</comment>
<evidence type="ECO:0000256" key="4">
    <source>
        <dbReference type="ARBA" id="ARBA00023242"/>
    </source>
</evidence>
<comment type="subcellular location">
    <subcellularLocation>
        <location evidence="1">Nucleus</location>
    </subcellularLocation>
</comment>
<dbReference type="PANTHER" id="PTHR12363">
    <property type="entry name" value="TRANSPORTIN 3 AND IMPORTIN 13"/>
    <property type="match status" value="1"/>
</dbReference>
<keyword evidence="3" id="KW-0813">Transport</keyword>
<dbReference type="GO" id="GO:0005737">
    <property type="term" value="C:cytoplasm"/>
    <property type="evidence" value="ECO:0000318"/>
    <property type="project" value="GO_Central"/>
</dbReference>
<dbReference type="InterPro" id="IPR016024">
    <property type="entry name" value="ARM-type_fold"/>
</dbReference>
<name>B5YP59_THAPS</name>
<dbReference type="AlphaFoldDB" id="B5YP59"/>
<feature type="region of interest" description="Disordered" evidence="5">
    <location>
        <begin position="274"/>
        <end position="305"/>
    </location>
</feature>
<evidence type="ECO:0000313" key="7">
    <source>
        <dbReference type="Proteomes" id="UP000001449"/>
    </source>
</evidence>
<dbReference type="GeneID" id="7450645"/>
<feature type="compositionally biased region" description="Acidic residues" evidence="5">
    <location>
        <begin position="275"/>
        <end position="293"/>
    </location>
</feature>
<dbReference type="KEGG" id="tps:THAPS_6665"/>
<dbReference type="GO" id="GO:0006606">
    <property type="term" value="P:protein import into nucleus"/>
    <property type="evidence" value="ECO:0000318"/>
    <property type="project" value="GO_Central"/>
</dbReference>
<dbReference type="GO" id="GO:0005634">
    <property type="term" value="C:nucleus"/>
    <property type="evidence" value="ECO:0007669"/>
    <property type="project" value="UniProtKB-SubCell"/>
</dbReference>
<dbReference type="InterPro" id="IPR011989">
    <property type="entry name" value="ARM-like"/>
</dbReference>
<dbReference type="EMBL" id="CP001160">
    <property type="protein sequence ID" value="ACI64744.1"/>
    <property type="molecule type" value="Genomic_DNA"/>
</dbReference>
<dbReference type="Gene3D" id="1.25.10.10">
    <property type="entry name" value="Leucine-rich Repeat Variant"/>
    <property type="match status" value="1"/>
</dbReference>